<dbReference type="OrthoDB" id="8174896at2759"/>
<dbReference type="InterPro" id="IPR019819">
    <property type="entry name" value="Carboxylesterase_B_CS"/>
</dbReference>
<dbReference type="GO" id="GO:0052689">
    <property type="term" value="F:carboxylic ester hydrolase activity"/>
    <property type="evidence" value="ECO:0007669"/>
    <property type="project" value="UniProtKB-KW"/>
</dbReference>
<evidence type="ECO:0000259" key="6">
    <source>
        <dbReference type="Pfam" id="PF00135"/>
    </source>
</evidence>
<dbReference type="SUPFAM" id="SSF53474">
    <property type="entry name" value="alpha/beta-Hydrolases"/>
    <property type="match status" value="1"/>
</dbReference>
<dbReference type="InterPro" id="IPR029058">
    <property type="entry name" value="AB_hydrolase_fold"/>
</dbReference>
<evidence type="ECO:0000256" key="5">
    <source>
        <dbReference type="RuleBase" id="RU361235"/>
    </source>
</evidence>
<dbReference type="AlphaFoldDB" id="A0A6A4J0I7"/>
<comment type="similarity">
    <text evidence="1 5">Belongs to the type-B carboxylesterase/lipase family.</text>
</comment>
<accession>A0A6A4J0I7</accession>
<gene>
    <name evidence="7" type="ORF">GE061_008347</name>
</gene>
<dbReference type="PROSITE" id="PS00122">
    <property type="entry name" value="CARBOXYLESTERASE_B_1"/>
    <property type="match status" value="1"/>
</dbReference>
<feature type="domain" description="Carboxylesterase type B" evidence="6">
    <location>
        <begin position="32"/>
        <end position="510"/>
    </location>
</feature>
<comment type="caution">
    <text evidence="7">The sequence shown here is derived from an EMBL/GenBank/DDBJ whole genome shotgun (WGS) entry which is preliminary data.</text>
</comment>
<evidence type="ECO:0000313" key="7">
    <source>
        <dbReference type="EMBL" id="KAF6198596.1"/>
    </source>
</evidence>
<dbReference type="InterPro" id="IPR050309">
    <property type="entry name" value="Type-B_Carboxylest/Lipase"/>
</dbReference>
<evidence type="ECO:0000256" key="2">
    <source>
        <dbReference type="ARBA" id="ARBA00022487"/>
    </source>
</evidence>
<keyword evidence="3 5" id="KW-0378">Hydrolase</keyword>
<evidence type="ECO:0000256" key="3">
    <source>
        <dbReference type="ARBA" id="ARBA00022801"/>
    </source>
</evidence>
<proteinExistence type="inferred from homology"/>
<dbReference type="InterPro" id="IPR002018">
    <property type="entry name" value="CarbesteraseB"/>
</dbReference>
<dbReference type="Gene3D" id="3.40.50.1820">
    <property type="entry name" value="alpha/beta hydrolase"/>
    <property type="match status" value="1"/>
</dbReference>
<dbReference type="EMBL" id="WIXP02000016">
    <property type="protein sequence ID" value="KAF6198596.1"/>
    <property type="molecule type" value="Genomic_DNA"/>
</dbReference>
<reference evidence="7" key="1">
    <citation type="journal article" date="2021" name="Mol. Ecol. Resour.">
        <title>Apolygus lucorum genome provides insights into omnivorousness and mesophyll feeding.</title>
        <authorList>
            <person name="Liu Y."/>
            <person name="Liu H."/>
            <person name="Wang H."/>
            <person name="Huang T."/>
            <person name="Liu B."/>
            <person name="Yang B."/>
            <person name="Yin L."/>
            <person name="Li B."/>
            <person name="Zhang Y."/>
            <person name="Zhang S."/>
            <person name="Jiang F."/>
            <person name="Zhang X."/>
            <person name="Ren Y."/>
            <person name="Wang B."/>
            <person name="Wang S."/>
            <person name="Lu Y."/>
            <person name="Wu K."/>
            <person name="Fan W."/>
            <person name="Wang G."/>
        </authorList>
    </citation>
    <scope>NUCLEOTIDE SEQUENCE</scope>
    <source>
        <strain evidence="7">12Hb</strain>
    </source>
</reference>
<evidence type="ECO:0000256" key="4">
    <source>
        <dbReference type="ARBA" id="ARBA00023180"/>
    </source>
</evidence>
<dbReference type="EC" id="3.1.1.-" evidence="5"/>
<dbReference type="Proteomes" id="UP000466442">
    <property type="component" value="Linkage Group LG16"/>
</dbReference>
<keyword evidence="8" id="KW-1185">Reference proteome</keyword>
<feature type="chain" id="PRO_5035981713" description="Carboxylic ester hydrolase" evidence="5">
    <location>
        <begin position="17"/>
        <end position="537"/>
    </location>
</feature>
<dbReference type="PANTHER" id="PTHR11559">
    <property type="entry name" value="CARBOXYLESTERASE"/>
    <property type="match status" value="1"/>
</dbReference>
<keyword evidence="2" id="KW-0719">Serine esterase</keyword>
<feature type="signal peptide" evidence="5">
    <location>
        <begin position="1"/>
        <end position="16"/>
    </location>
</feature>
<organism evidence="7 8">
    <name type="scientific">Apolygus lucorum</name>
    <name type="common">Small green plant bug</name>
    <name type="synonym">Lygocoris lucorum</name>
    <dbReference type="NCBI Taxonomy" id="248454"/>
    <lineage>
        <taxon>Eukaryota</taxon>
        <taxon>Metazoa</taxon>
        <taxon>Ecdysozoa</taxon>
        <taxon>Arthropoda</taxon>
        <taxon>Hexapoda</taxon>
        <taxon>Insecta</taxon>
        <taxon>Pterygota</taxon>
        <taxon>Neoptera</taxon>
        <taxon>Paraneoptera</taxon>
        <taxon>Hemiptera</taxon>
        <taxon>Heteroptera</taxon>
        <taxon>Panheteroptera</taxon>
        <taxon>Cimicomorpha</taxon>
        <taxon>Miridae</taxon>
        <taxon>Mirini</taxon>
        <taxon>Apolygus</taxon>
    </lineage>
</organism>
<name>A0A6A4J0I7_APOLU</name>
<evidence type="ECO:0000313" key="8">
    <source>
        <dbReference type="Proteomes" id="UP000466442"/>
    </source>
</evidence>
<protein>
    <recommendedName>
        <fullName evidence="5">Carboxylic ester hydrolase</fullName>
        <ecNumber evidence="5">3.1.1.-</ecNumber>
    </recommendedName>
</protein>
<dbReference type="PROSITE" id="PS00941">
    <property type="entry name" value="CARBOXYLESTERASE_B_2"/>
    <property type="match status" value="1"/>
</dbReference>
<dbReference type="InterPro" id="IPR019826">
    <property type="entry name" value="Carboxylesterase_B_AS"/>
</dbReference>
<evidence type="ECO:0000256" key="1">
    <source>
        <dbReference type="ARBA" id="ARBA00005964"/>
    </source>
</evidence>
<keyword evidence="5" id="KW-0732">Signal</keyword>
<sequence length="537" mass="60104">MELRTLLLLGVSLVHSSVIQPHDVLAPSGPSIVVNTPLGTVSGWERVSRDGRPYLAWTRIPFAQPPVGKLRFMAPKPAQPWSGVLNATGTIPHCMQGQGQEDCLYLNVFRPKITLDKAPVLVYVHGGAFKGGYGGAPGNADYIMDEDVILVSIQYRVNGFGFMTLGDKIMPGNYGLKDQAMALKWVKQNIASFGGNPNSITVFGESAGGASTHYLLKSPVCDDIVTRAVSNSGTINHVWSLGKVDFEKQSTMAVVNEVGCTSEDHSEILTCLQGIPASQLMSAIMNNYPEDPSVLTFVPVIEPEDAKDAFMTEDLSLRPSTKPWITSTTNGEYELFAMSTHQSFLDRLQQNLTEYLRELILTHNEDPMMVNESATMLEVDYFKDKVRTENMKLEFAKLAADESFVFPVVFNMIHRGPKWMYRFEYKGEYSGINRTTGKTWTPPNVAGHAEEWMFYFNTLPTKQNAADEAVSRRLIKYLVNFAYYDNPTLPGSPYTWNQFTHNEIWRITSQGDFQGDEYYAQQILDIADKLTYILGWN</sequence>
<keyword evidence="4" id="KW-0325">Glycoprotein</keyword>
<dbReference type="Pfam" id="PF00135">
    <property type="entry name" value="COesterase"/>
    <property type="match status" value="1"/>
</dbReference>